<dbReference type="AlphaFoldDB" id="U2DLH4"/>
<sequence length="145" mass="16091">MVATTDDVSTDTGDAVAELHYMDYGDATTFEELCRRNGLEYKGRTNHTKAHNHVFVSYAFDTPLVLMTNTDPRCEDSVTVKEDGERTSRGGFAGYVMVQGPMPGVLHLYEDVIESAAGIKGEFKPLTDTDTEEVYAENWRGRDGI</sequence>
<proteinExistence type="predicted"/>
<protein>
    <submittedName>
        <fullName evidence="1">Uncharacterized protein</fullName>
    </submittedName>
</protein>
<reference evidence="1 2" key="1">
    <citation type="journal article" date="2011" name="J. Bacteriol.">
        <title>Genome sequence of Halorhabdus tiamatea, the first archaeon isolated from a deep-sea anoxic brine lake.</title>
        <authorList>
            <person name="Antunes A."/>
            <person name="Alam I."/>
            <person name="Bajic V.B."/>
            <person name="Stingl U."/>
        </authorList>
    </citation>
    <scope>NUCLEOTIDE SEQUENCE [LARGE SCALE GENOMIC DNA]</scope>
    <source>
        <strain evidence="1 2">SARL4B</strain>
    </source>
</reference>
<dbReference type="Proteomes" id="UP000003861">
    <property type="component" value="Unassembled WGS sequence"/>
</dbReference>
<evidence type="ECO:0000313" key="2">
    <source>
        <dbReference type="Proteomes" id="UP000003861"/>
    </source>
</evidence>
<dbReference type="RefSeq" id="WP_021029469.1">
    <property type="nucleotide sequence ID" value="NC_021921.1"/>
</dbReference>
<dbReference type="GeneID" id="23798583"/>
<name>U2DLH4_9EURY</name>
<reference evidence="1 2" key="2">
    <citation type="journal article" date="2013" name="PLoS ONE">
        <title>INDIGO - INtegrated Data Warehouse of MIcrobial GenOmes with Examples from the Red Sea Extremophiles.</title>
        <authorList>
            <person name="Alam I."/>
            <person name="Antunes A."/>
            <person name="Kamau A.A."/>
            <person name="Ba Alawi W."/>
            <person name="Kalkatawi M."/>
            <person name="Stingl U."/>
            <person name="Bajic V.B."/>
        </authorList>
    </citation>
    <scope>NUCLEOTIDE SEQUENCE [LARGE SCALE GENOMIC DNA]</scope>
    <source>
        <strain evidence="1 2">SARL4B</strain>
    </source>
</reference>
<evidence type="ECO:0000313" key="1">
    <source>
        <dbReference type="EMBL" id="ERJ06617.1"/>
    </source>
</evidence>
<comment type="caution">
    <text evidence="1">The sequence shown here is derived from an EMBL/GenBank/DDBJ whole genome shotgun (WGS) entry which is preliminary data.</text>
</comment>
<accession>U2DLH4</accession>
<dbReference type="EMBL" id="AFNT02000012">
    <property type="protein sequence ID" value="ERJ06617.1"/>
    <property type="molecule type" value="Genomic_DNA"/>
</dbReference>
<gene>
    <name evidence="1" type="ORF">HLRTI_001323</name>
</gene>
<organism evidence="1 2">
    <name type="scientific">Halorhabdus tiamatea SARL4B</name>
    <dbReference type="NCBI Taxonomy" id="1033806"/>
    <lineage>
        <taxon>Archaea</taxon>
        <taxon>Methanobacteriati</taxon>
        <taxon>Methanobacteriota</taxon>
        <taxon>Stenosarchaea group</taxon>
        <taxon>Halobacteria</taxon>
        <taxon>Halobacteriales</taxon>
        <taxon>Haloarculaceae</taxon>
        <taxon>Halorhabdus</taxon>
    </lineage>
</organism>